<protein>
    <submittedName>
        <fullName evidence="2">Uncharacterized protein</fullName>
    </submittedName>
</protein>
<sequence length="146" mass="14569">MESKNASVLSIKCEICGKSDVINEATNGSSNKAYLKEPLDSGFVVSAGTGTSTSTSATSSSLISVSLVSTLASVSTATASSFIAISCSTSVSEPSEPSDRCAESFRLFKVCSSSLKVGSSSLLGPESTSSNSSCTSGSSSNSASTD</sequence>
<feature type="region of interest" description="Disordered" evidence="1">
    <location>
        <begin position="117"/>
        <end position="146"/>
    </location>
</feature>
<dbReference type="AlphaFoldDB" id="A0A9P8PE73"/>
<evidence type="ECO:0000313" key="2">
    <source>
        <dbReference type="EMBL" id="KAH3670633.1"/>
    </source>
</evidence>
<gene>
    <name evidence="2" type="ORF">OGAPHI_001148</name>
</gene>
<name>A0A9P8PE73_9ASCO</name>
<organism evidence="2 3">
    <name type="scientific">Ogataea philodendri</name>
    <dbReference type="NCBI Taxonomy" id="1378263"/>
    <lineage>
        <taxon>Eukaryota</taxon>
        <taxon>Fungi</taxon>
        <taxon>Dikarya</taxon>
        <taxon>Ascomycota</taxon>
        <taxon>Saccharomycotina</taxon>
        <taxon>Pichiomycetes</taxon>
        <taxon>Pichiales</taxon>
        <taxon>Pichiaceae</taxon>
        <taxon>Ogataea</taxon>
    </lineage>
</organism>
<dbReference type="Proteomes" id="UP000769157">
    <property type="component" value="Unassembled WGS sequence"/>
</dbReference>
<dbReference type="RefSeq" id="XP_046064058.1">
    <property type="nucleotide sequence ID" value="XM_046201879.1"/>
</dbReference>
<accession>A0A9P8PE73</accession>
<dbReference type="EMBL" id="JAEUBE010000087">
    <property type="protein sequence ID" value="KAH3670633.1"/>
    <property type="molecule type" value="Genomic_DNA"/>
</dbReference>
<keyword evidence="3" id="KW-1185">Reference proteome</keyword>
<evidence type="ECO:0000256" key="1">
    <source>
        <dbReference type="SAM" id="MobiDB-lite"/>
    </source>
</evidence>
<proteinExistence type="predicted"/>
<evidence type="ECO:0000313" key="3">
    <source>
        <dbReference type="Proteomes" id="UP000769157"/>
    </source>
</evidence>
<dbReference type="GeneID" id="70233116"/>
<comment type="caution">
    <text evidence="2">The sequence shown here is derived from an EMBL/GenBank/DDBJ whole genome shotgun (WGS) entry which is preliminary data.</text>
</comment>
<reference evidence="2" key="1">
    <citation type="journal article" date="2021" name="Open Biol.">
        <title>Shared evolutionary footprints suggest mitochondrial oxidative damage underlies multiple complex I losses in fungi.</title>
        <authorList>
            <person name="Schikora-Tamarit M.A."/>
            <person name="Marcet-Houben M."/>
            <person name="Nosek J."/>
            <person name="Gabaldon T."/>
        </authorList>
    </citation>
    <scope>NUCLEOTIDE SEQUENCE</scope>
    <source>
        <strain evidence="2">CBS6075</strain>
    </source>
</reference>
<reference evidence="2" key="2">
    <citation type="submission" date="2021-01" db="EMBL/GenBank/DDBJ databases">
        <authorList>
            <person name="Schikora-Tamarit M.A."/>
        </authorList>
    </citation>
    <scope>NUCLEOTIDE SEQUENCE</scope>
    <source>
        <strain evidence="2">CBS6075</strain>
    </source>
</reference>